<protein>
    <recommendedName>
        <fullName evidence="3">IS1 family transposase</fullName>
    </recommendedName>
</protein>
<dbReference type="Proteomes" id="UP001303899">
    <property type="component" value="Unassembled WGS sequence"/>
</dbReference>
<dbReference type="EMBL" id="JAYGIL010000076">
    <property type="protein sequence ID" value="MEA5406108.1"/>
    <property type="molecule type" value="Genomic_DNA"/>
</dbReference>
<name>A0ABU5SCA9_9BACT</name>
<gene>
    <name evidence="1" type="ORF">VB776_24450</name>
</gene>
<evidence type="ECO:0000313" key="2">
    <source>
        <dbReference type="Proteomes" id="UP001303899"/>
    </source>
</evidence>
<accession>A0ABU5SCA9</accession>
<sequence>MLSCPSCKSNAVKLNGHIHNGKQNHLCKSCGRQFVLNPEKKVISEQEKNLINRLLLERISLAGIARTMEVSEIWLQGYLSDLYASSPDDLNAALPDQASMDTYLDDKFDEFVYSIAPLKKTLQRLSLQIHGKILRHLK</sequence>
<evidence type="ECO:0008006" key="3">
    <source>
        <dbReference type="Google" id="ProtNLM"/>
    </source>
</evidence>
<evidence type="ECO:0000313" key="1">
    <source>
        <dbReference type="EMBL" id="MEA5406108.1"/>
    </source>
</evidence>
<reference evidence="1 2" key="1">
    <citation type="submission" date="2023-12" db="EMBL/GenBank/DDBJ databases">
        <title>Novel species of the genus Arcicella isolated from rivers.</title>
        <authorList>
            <person name="Lu H."/>
        </authorList>
    </citation>
    <scope>NUCLEOTIDE SEQUENCE [LARGE SCALE GENOMIC DNA]</scope>
    <source>
        <strain evidence="1 2">DC2W</strain>
    </source>
</reference>
<proteinExistence type="predicted"/>
<dbReference type="RefSeq" id="WP_323699470.1">
    <property type="nucleotide sequence ID" value="NZ_JAYGIL010000076.1"/>
</dbReference>
<organism evidence="1 2">
    <name type="scientific">Arcicella gelida</name>
    <dbReference type="NCBI Taxonomy" id="2984195"/>
    <lineage>
        <taxon>Bacteria</taxon>
        <taxon>Pseudomonadati</taxon>
        <taxon>Bacteroidota</taxon>
        <taxon>Cytophagia</taxon>
        <taxon>Cytophagales</taxon>
        <taxon>Flectobacillaceae</taxon>
        <taxon>Arcicella</taxon>
    </lineage>
</organism>
<keyword evidence="2" id="KW-1185">Reference proteome</keyword>
<comment type="caution">
    <text evidence="1">The sequence shown here is derived from an EMBL/GenBank/DDBJ whole genome shotgun (WGS) entry which is preliminary data.</text>
</comment>